<reference evidence="1" key="1">
    <citation type="submission" date="2021-11" db="EMBL/GenBank/DDBJ databases">
        <authorList>
            <person name="Schell T."/>
        </authorList>
    </citation>
    <scope>NUCLEOTIDE SEQUENCE</scope>
    <source>
        <strain evidence="1">M5</strain>
    </source>
</reference>
<dbReference type="SUPFAM" id="SSF53098">
    <property type="entry name" value="Ribonuclease H-like"/>
    <property type="match status" value="1"/>
</dbReference>
<dbReference type="EMBL" id="CAKKLH010000190">
    <property type="protein sequence ID" value="CAH0105484.1"/>
    <property type="molecule type" value="Genomic_DNA"/>
</dbReference>
<dbReference type="Proteomes" id="UP000789390">
    <property type="component" value="Unassembled WGS sequence"/>
</dbReference>
<keyword evidence="2" id="KW-1185">Reference proteome</keyword>
<evidence type="ECO:0000313" key="2">
    <source>
        <dbReference type="Proteomes" id="UP000789390"/>
    </source>
</evidence>
<sequence length="244" mass="28204">MDVLDERCASENVYVLPPHRRCACHSLNLICKCDIFKNMNPSLKNLFDSTDRKLKSTSAKQNRSAKISDNIRKRLGKLFIINNETRWNSYHNAMKRPSTLSNKNSLSSSEFDGIHVFHPAEEELVRDYVKIMKPMTEALDILQADVNLSIGYLLPTLTILILKLEKLLDDRTVKHCKSLIRVMISSIKTRFQDCFEDEELILAAILHPNFKNKWISEKDREAKTRLLMIFTSHTQIPCVVTQAR</sequence>
<evidence type="ECO:0008006" key="3">
    <source>
        <dbReference type="Google" id="ProtNLM"/>
    </source>
</evidence>
<dbReference type="InterPro" id="IPR012337">
    <property type="entry name" value="RNaseH-like_sf"/>
</dbReference>
<dbReference type="OrthoDB" id="6380091at2759"/>
<dbReference type="PANTHER" id="PTHR47501">
    <property type="entry name" value="TRANSPOSASE-RELATED"/>
    <property type="match status" value="1"/>
</dbReference>
<gene>
    <name evidence="1" type="ORF">DGAL_LOCUS8508</name>
</gene>
<accession>A0A8J2WNE6</accession>
<organism evidence="1 2">
    <name type="scientific">Daphnia galeata</name>
    <dbReference type="NCBI Taxonomy" id="27404"/>
    <lineage>
        <taxon>Eukaryota</taxon>
        <taxon>Metazoa</taxon>
        <taxon>Ecdysozoa</taxon>
        <taxon>Arthropoda</taxon>
        <taxon>Crustacea</taxon>
        <taxon>Branchiopoda</taxon>
        <taxon>Diplostraca</taxon>
        <taxon>Cladocera</taxon>
        <taxon>Anomopoda</taxon>
        <taxon>Daphniidae</taxon>
        <taxon>Daphnia</taxon>
    </lineage>
</organism>
<evidence type="ECO:0000313" key="1">
    <source>
        <dbReference type="EMBL" id="CAH0105484.1"/>
    </source>
</evidence>
<dbReference type="PANTHER" id="PTHR47501:SF5">
    <property type="entry name" value="HAT C-TERMINAL DIMERISATION DOMAIN-CONTAINING PROTEIN"/>
    <property type="match status" value="1"/>
</dbReference>
<proteinExistence type="predicted"/>
<comment type="caution">
    <text evidence="1">The sequence shown here is derived from an EMBL/GenBank/DDBJ whole genome shotgun (WGS) entry which is preliminary data.</text>
</comment>
<name>A0A8J2WNE6_9CRUS</name>
<dbReference type="AlphaFoldDB" id="A0A8J2WNE6"/>
<protein>
    <recommendedName>
        <fullName evidence="3">hAT-like transposase RNase-H fold domain-containing protein</fullName>
    </recommendedName>
</protein>